<dbReference type="HOGENOM" id="CLU_773862_0_0_1"/>
<feature type="region of interest" description="Disordered" evidence="1">
    <location>
        <begin position="196"/>
        <end position="288"/>
    </location>
</feature>
<evidence type="ECO:0000313" key="3">
    <source>
        <dbReference type="Proteomes" id="UP000001056"/>
    </source>
</evidence>
<dbReference type="EMBL" id="CH408029">
    <property type="protein sequence ID" value="EAQ92325.1"/>
    <property type="molecule type" value="Genomic_DNA"/>
</dbReference>
<keyword evidence="3" id="KW-1185">Reference proteome</keyword>
<dbReference type="GeneID" id="4386204"/>
<dbReference type="VEuPathDB" id="FungiDB:CHGG_00560"/>
<gene>
    <name evidence="2" type="ORF">CHGG_00560</name>
</gene>
<dbReference type="InterPro" id="IPR037652">
    <property type="entry name" value="Mim2"/>
</dbReference>
<feature type="compositionally biased region" description="Acidic residues" evidence="1">
    <location>
        <begin position="267"/>
        <end position="279"/>
    </location>
</feature>
<protein>
    <submittedName>
        <fullName evidence="2">Uncharacterized protein</fullName>
    </submittedName>
</protein>
<accession>Q2HGU4</accession>
<dbReference type="Proteomes" id="UP000001056">
    <property type="component" value="Unassembled WGS sequence"/>
</dbReference>
<feature type="region of interest" description="Disordered" evidence="1">
    <location>
        <begin position="123"/>
        <end position="168"/>
    </location>
</feature>
<proteinExistence type="predicted"/>
<dbReference type="AlphaFoldDB" id="Q2HGU4"/>
<feature type="region of interest" description="Disordered" evidence="1">
    <location>
        <begin position="1"/>
        <end position="58"/>
    </location>
</feature>
<evidence type="ECO:0000256" key="1">
    <source>
        <dbReference type="SAM" id="MobiDB-lite"/>
    </source>
</evidence>
<dbReference type="eggNOG" id="ENOG502SBHE">
    <property type="taxonomic scope" value="Eukaryota"/>
</dbReference>
<feature type="compositionally biased region" description="Basic and acidic residues" evidence="1">
    <location>
        <begin position="202"/>
        <end position="218"/>
    </location>
</feature>
<dbReference type="Pfam" id="PF19117">
    <property type="entry name" value="Mim2"/>
    <property type="match status" value="1"/>
</dbReference>
<feature type="compositionally biased region" description="Low complexity" evidence="1">
    <location>
        <begin position="43"/>
        <end position="58"/>
    </location>
</feature>
<sequence length="358" mass="39339">MSDMSDMSSSDIIMTPSATSSYILPDASRSSSPDGRRDEDVDSLSSLSTSILDSDSSDLSDAQREWEASLEQLQLLLTMIVMPFAGKFLGRKFAYWSWARYMEWMHNVEIRWTSKGAFNAAGAAEAAASRPGPDAPTATTETKEAQNQRRRKRRKQEPHKNSASLHLTTTLMIVPTPIRNPVTRLFARVGAVDDLQLGGQHDGADKGEERGQGIRAEVDEQGEGDALDEARGEAEEGCEPGEDHDEHGEVDGGGGGARCVQVARDDVADEAGEDDDEEELGRSEDELYPFHGGGLGRGSLSVRRGLSRWRGSFLVGRCAQFCWMCGLREIVDLCDCCGSDEEGTWRKTDNILLPWQCW</sequence>
<dbReference type="GO" id="GO:0005741">
    <property type="term" value="C:mitochondrial outer membrane"/>
    <property type="evidence" value="ECO:0007669"/>
    <property type="project" value="TreeGrafter"/>
</dbReference>
<dbReference type="OrthoDB" id="5555533at2759"/>
<dbReference type="InParanoid" id="Q2HGU4"/>
<feature type="compositionally biased region" description="Basic residues" evidence="1">
    <location>
        <begin position="148"/>
        <end position="157"/>
    </location>
</feature>
<feature type="compositionally biased region" description="Low complexity" evidence="1">
    <location>
        <begin position="1"/>
        <end position="11"/>
    </location>
</feature>
<dbReference type="STRING" id="306901.Q2HGU4"/>
<dbReference type="RefSeq" id="XP_001219781.1">
    <property type="nucleotide sequence ID" value="XM_001219780.1"/>
</dbReference>
<dbReference type="PANTHER" id="PTHR28230">
    <property type="entry name" value="CHROMOSOME 1, WHOLE GENOME SHOTGUN SEQUENCE"/>
    <property type="match status" value="1"/>
</dbReference>
<dbReference type="GO" id="GO:0070096">
    <property type="term" value="P:mitochondrial outer membrane translocase complex assembly"/>
    <property type="evidence" value="ECO:0007669"/>
    <property type="project" value="InterPro"/>
</dbReference>
<organism evidence="2 3">
    <name type="scientific">Chaetomium globosum (strain ATCC 6205 / CBS 148.51 / DSM 1962 / NBRC 6347 / NRRL 1970)</name>
    <name type="common">Soil fungus</name>
    <dbReference type="NCBI Taxonomy" id="306901"/>
    <lineage>
        <taxon>Eukaryota</taxon>
        <taxon>Fungi</taxon>
        <taxon>Dikarya</taxon>
        <taxon>Ascomycota</taxon>
        <taxon>Pezizomycotina</taxon>
        <taxon>Sordariomycetes</taxon>
        <taxon>Sordariomycetidae</taxon>
        <taxon>Sordariales</taxon>
        <taxon>Chaetomiaceae</taxon>
        <taxon>Chaetomium</taxon>
    </lineage>
</organism>
<evidence type="ECO:0000313" key="2">
    <source>
        <dbReference type="EMBL" id="EAQ92325.1"/>
    </source>
</evidence>
<feature type="compositionally biased region" description="Polar residues" evidence="1">
    <location>
        <begin position="16"/>
        <end position="33"/>
    </location>
</feature>
<dbReference type="GO" id="GO:0045040">
    <property type="term" value="P:protein insertion into mitochondrial outer membrane"/>
    <property type="evidence" value="ECO:0007669"/>
    <property type="project" value="InterPro"/>
</dbReference>
<reference evidence="3" key="1">
    <citation type="journal article" date="2015" name="Genome Announc.">
        <title>Draft genome sequence of the cellulolytic fungus Chaetomium globosum.</title>
        <authorList>
            <person name="Cuomo C.A."/>
            <person name="Untereiner W.A."/>
            <person name="Ma L.-J."/>
            <person name="Grabherr M."/>
            <person name="Birren B.W."/>
        </authorList>
    </citation>
    <scope>NUCLEOTIDE SEQUENCE [LARGE SCALE GENOMIC DNA]</scope>
    <source>
        <strain evidence="3">ATCC 6205 / CBS 148.51 / DSM 1962 / NBRC 6347 / NRRL 1970</strain>
    </source>
</reference>
<dbReference type="PANTHER" id="PTHR28230:SF1">
    <property type="entry name" value="MITOCHONDRIAL IMPORT PROTEIN 2"/>
    <property type="match status" value="1"/>
</dbReference>
<name>Q2HGU4_CHAGB</name>